<gene>
    <name evidence="8" type="ORF">BIP78_0381</name>
</gene>
<organism evidence="8 9">
    <name type="scientific">Bipolaricaulis sibiricus</name>
    <dbReference type="NCBI Taxonomy" id="2501609"/>
    <lineage>
        <taxon>Bacteria</taxon>
        <taxon>Candidatus Bipolaricaulota</taxon>
        <taxon>Candidatus Bipolaricaulia</taxon>
        <taxon>Candidatus Bipolaricaulales</taxon>
        <taxon>Candidatus Bipolaricaulaceae</taxon>
        <taxon>Candidatus Bipolaricaulis</taxon>
    </lineage>
</organism>
<keyword evidence="4" id="KW-0456">Lyase</keyword>
<dbReference type="PANTHER" id="PTHR48078">
    <property type="entry name" value="THREONINE DEHYDRATASE, MITOCHONDRIAL-RELATED"/>
    <property type="match status" value="1"/>
</dbReference>
<evidence type="ECO:0000256" key="6">
    <source>
        <dbReference type="PIRSR" id="PIRSR604450-51"/>
    </source>
</evidence>
<evidence type="ECO:0000256" key="2">
    <source>
        <dbReference type="ARBA" id="ARBA00005517"/>
    </source>
</evidence>
<dbReference type="KEGG" id="bih:BIP78_0381"/>
<dbReference type="EMBL" id="CP034928">
    <property type="protein sequence ID" value="QAA76147.1"/>
    <property type="molecule type" value="Genomic_DNA"/>
</dbReference>
<dbReference type="GO" id="GO:0004795">
    <property type="term" value="F:threonine synthase activity"/>
    <property type="evidence" value="ECO:0007669"/>
    <property type="project" value="UniProtKB-UniRule"/>
</dbReference>
<dbReference type="GO" id="GO:0009097">
    <property type="term" value="P:isoleucine biosynthetic process"/>
    <property type="evidence" value="ECO:0007669"/>
    <property type="project" value="TreeGrafter"/>
</dbReference>
<name>A0A410FSU8_BIPS1</name>
<dbReference type="InterPro" id="IPR050147">
    <property type="entry name" value="Ser/Thr_Dehydratase"/>
</dbReference>
<proteinExistence type="inferred from homology"/>
<dbReference type="GO" id="GO:0009088">
    <property type="term" value="P:threonine biosynthetic process"/>
    <property type="evidence" value="ECO:0007669"/>
    <property type="project" value="UniProtKB-UniRule"/>
</dbReference>
<sequence length="415" mass="43288">MGELLLGLRCIGCNREYRPWAVDYVCPRCGPVAGALDLVYDYRLLSQRIGPGTFAETRRLSLWRYETLLPVSADYAVQLRAGWTPLYTSPDLARELGVGALWLKDDTLHPTASCKDRGTAVTVAVARKLGRPALACASTGNAASSLAGFAAAAGIPCYIFVPRTAPTAKLAQLTAYGAVVFKVDGTYDQAYALALEACDRFGWYNRSDGQNPIVVEGNKTAAFEAWEELKGDLPDFALVSAGDGSVVAGIAKGFLELKRVGLTDRVPVVYGVQAEGAAAIAHASARFQAGKPALPASERAQTIADSICVGTPRDALRAVRTVAETGGGFVTVSDGEIVAAVRELARRGGVFAEPSGAAPLAGLRRLAADGTIPAGGRVLLFITGSGLKDPRGGLEGVAEPPVIAPTLSAVEEALG</sequence>
<evidence type="ECO:0000313" key="9">
    <source>
        <dbReference type="Proteomes" id="UP000287233"/>
    </source>
</evidence>
<evidence type="ECO:0000256" key="4">
    <source>
        <dbReference type="ARBA" id="ARBA00023239"/>
    </source>
</evidence>
<protein>
    <recommendedName>
        <fullName evidence="5">Threonine synthase</fullName>
        <ecNumber evidence="5">4.2.3.1</ecNumber>
    </recommendedName>
</protein>
<feature type="modified residue" description="N6-(pyridoxal phosphate)lysine" evidence="6">
    <location>
        <position position="115"/>
    </location>
</feature>
<keyword evidence="3 6" id="KW-0663">Pyridoxal phosphate</keyword>
<dbReference type="AlphaFoldDB" id="A0A410FSU8"/>
<dbReference type="GO" id="GO:0006565">
    <property type="term" value="P:L-serine catabolic process"/>
    <property type="evidence" value="ECO:0007669"/>
    <property type="project" value="TreeGrafter"/>
</dbReference>
<dbReference type="InterPro" id="IPR001926">
    <property type="entry name" value="TrpB-like_PALP"/>
</dbReference>
<dbReference type="GO" id="GO:0006567">
    <property type="term" value="P:L-threonine catabolic process"/>
    <property type="evidence" value="ECO:0007669"/>
    <property type="project" value="TreeGrafter"/>
</dbReference>
<dbReference type="PANTHER" id="PTHR48078:SF6">
    <property type="entry name" value="L-THREONINE DEHYDRATASE CATABOLIC TDCB"/>
    <property type="match status" value="1"/>
</dbReference>
<evidence type="ECO:0000256" key="3">
    <source>
        <dbReference type="ARBA" id="ARBA00022898"/>
    </source>
</evidence>
<dbReference type="EC" id="4.2.3.1" evidence="5"/>
<dbReference type="GO" id="GO:0003941">
    <property type="term" value="F:L-serine ammonia-lyase activity"/>
    <property type="evidence" value="ECO:0007669"/>
    <property type="project" value="TreeGrafter"/>
</dbReference>
<comment type="cofactor">
    <cofactor evidence="1 6">
        <name>pyridoxal 5'-phosphate</name>
        <dbReference type="ChEBI" id="CHEBI:597326"/>
    </cofactor>
</comment>
<dbReference type="GO" id="GO:0004794">
    <property type="term" value="F:threonine deaminase activity"/>
    <property type="evidence" value="ECO:0007669"/>
    <property type="project" value="TreeGrafter"/>
</dbReference>
<dbReference type="Proteomes" id="UP000287233">
    <property type="component" value="Chromosome"/>
</dbReference>
<evidence type="ECO:0000256" key="5">
    <source>
        <dbReference type="NCBIfam" id="TIGR00260"/>
    </source>
</evidence>
<dbReference type="InterPro" id="IPR004450">
    <property type="entry name" value="Thr_synthase-like"/>
</dbReference>
<comment type="similarity">
    <text evidence="2">Belongs to the threonine synthase family.</text>
</comment>
<evidence type="ECO:0000259" key="7">
    <source>
        <dbReference type="Pfam" id="PF00291"/>
    </source>
</evidence>
<accession>A0A410FSU8</accession>
<evidence type="ECO:0000313" key="8">
    <source>
        <dbReference type="EMBL" id="QAA76147.1"/>
    </source>
</evidence>
<feature type="domain" description="Tryptophan synthase beta chain-like PALP" evidence="7">
    <location>
        <begin position="79"/>
        <end position="384"/>
    </location>
</feature>
<reference evidence="9" key="1">
    <citation type="submission" date="2018-12" db="EMBL/GenBank/DDBJ databases">
        <title>Complete genome sequence of an uncultured bacterium of the candidate phylum Bipolaricaulota.</title>
        <authorList>
            <person name="Kadnikov V.V."/>
            <person name="Mardanov A.V."/>
            <person name="Beletsky A.V."/>
            <person name="Frank Y.A."/>
            <person name="Karnachuk O.V."/>
            <person name="Ravin N.V."/>
        </authorList>
    </citation>
    <scope>NUCLEOTIDE SEQUENCE [LARGE SCALE GENOMIC DNA]</scope>
</reference>
<dbReference type="NCBIfam" id="TIGR00260">
    <property type="entry name" value="thrC"/>
    <property type="match status" value="1"/>
</dbReference>
<evidence type="ECO:0000256" key="1">
    <source>
        <dbReference type="ARBA" id="ARBA00001933"/>
    </source>
</evidence>
<dbReference type="SUPFAM" id="SSF53686">
    <property type="entry name" value="Tryptophan synthase beta subunit-like PLP-dependent enzymes"/>
    <property type="match status" value="1"/>
</dbReference>
<dbReference type="CDD" id="cd01563">
    <property type="entry name" value="Thr-synth_1"/>
    <property type="match status" value="1"/>
</dbReference>
<dbReference type="Pfam" id="PF00291">
    <property type="entry name" value="PALP"/>
    <property type="match status" value="1"/>
</dbReference>
<dbReference type="InterPro" id="IPR036052">
    <property type="entry name" value="TrpB-like_PALP_sf"/>
</dbReference>
<dbReference type="Gene3D" id="3.40.50.1100">
    <property type="match status" value="2"/>
</dbReference>